<feature type="compositionally biased region" description="Pro residues" evidence="3">
    <location>
        <begin position="593"/>
        <end position="605"/>
    </location>
</feature>
<feature type="compositionally biased region" description="Basic residues" evidence="3">
    <location>
        <begin position="335"/>
        <end position="354"/>
    </location>
</feature>
<dbReference type="GO" id="GO:0035102">
    <property type="term" value="C:PRC1 complex"/>
    <property type="evidence" value="ECO:0007669"/>
    <property type="project" value="TreeGrafter"/>
</dbReference>
<feature type="compositionally biased region" description="Polar residues" evidence="3">
    <location>
        <begin position="752"/>
        <end position="783"/>
    </location>
</feature>
<feature type="compositionally biased region" description="Basic and acidic residues" evidence="3">
    <location>
        <begin position="324"/>
        <end position="334"/>
    </location>
</feature>
<dbReference type="Proteomes" id="UP000694845">
    <property type="component" value="Unplaced"/>
</dbReference>
<evidence type="ECO:0000259" key="4">
    <source>
        <dbReference type="PROSITE" id="PS50013"/>
    </source>
</evidence>
<feature type="compositionally biased region" description="Basic residues" evidence="3">
    <location>
        <begin position="277"/>
        <end position="294"/>
    </location>
</feature>
<sequence length="1068" mass="115027">MELSEIGERVYAAESLLNRRIRKGKPEYLVKWKGWSVKYSTWEPEANILDKRLVEVYEERRKELESAIARKGRKRKRTYGEVQSGVGLLKNTELKAEPKEEDKTTTSAGNASAVAGDEPTAPGNKDAPGAGWASNSTGGNSHGTSGGIGGGSGGSDAVAATADESTDDEDDNDDDDERPVKKTCSVVPGGQKNCGPSLTNASVGTAQTSIKESGSHGNKQANISVGKTKSESAERAHGARDLKIGHALKSRHKTKAGKKLKRSKGVRPKEELTGLLRKTKKRRKDKMRAKKRKLSSSLAKEKKSSGEKSGKKKHKKRHRRRHRTSSEHTQEGLLKKYKSSKGEKKKSRKKKKSHLSTAVKIDSTVWDFHDSDSNSAISVKASPDKKLKSPVKLPSDKPLAVLHISDKSMAALTATEKSAISPKSNQNSADNTVRSTAAVTTPEKPSKSLTSGLHSPKKSASPEKLPNVRISEGDGNRISIILSTSALSPTSTRQYSATSPGRLSNSEKSPKSERSCTSAKTPVVVKTTVSEKSPSSSERESPRDKQAASDRQYPQRSSDPQRSPNPERSFPSVRLSTSTSPAESERPANHVNPPTPQPPPTPESPTSPKLSDVPTSPPKSEKVSTCQQQDAPIPEKQIVSGKTLMNEQSLISEKSTTSLRPPTSDRPSINVKPPAFNTQPLTEKSSISNGQNIFPKLLVSNAQISGKKCNISDKPSTQSDRSSSPPKPQSVDKPTYSTEKPPTSLKPPTAEQPISNGGSHVSSKQPVATKTLTYSERLSNGNSVIYHGKTPTFVKPPNSIKPSTASKPASPGKPSTSERSSTSGVPIKKLSIPSKPSSLLVKLPISSKLASTEKCPSTKSPTATPRFPSADRLPASEGVKNIAPAMKSPNWDKASNLKRLPNGNKSTPTDRVMNSVVKTNSDGLHIPKRAPIRNSVLTEGQQVKGRPSISPSPGSPKNTPEKILRKKTLPQTTSTQPPPTYDPNVPLDLSMGRSAAQPPTVEKTQVTKSSDVTRRPKAYPSPPPAHRFWSPAHPHNLDYIVVTDVTARDFTITVRECFTPDGFFQSCA</sequence>
<dbReference type="Pfam" id="PF00385">
    <property type="entry name" value="Chromo"/>
    <property type="match status" value="1"/>
</dbReference>
<dbReference type="PROSITE" id="PS00598">
    <property type="entry name" value="CHROMO_1"/>
    <property type="match status" value="1"/>
</dbReference>
<dbReference type="PANTHER" id="PTHR46389:SF3">
    <property type="entry name" value="POLYCOMB GROUP PROTEIN PC"/>
    <property type="match status" value="1"/>
</dbReference>
<feature type="compositionally biased region" description="Basic and acidic residues" evidence="3">
    <location>
        <begin position="92"/>
        <end position="104"/>
    </location>
</feature>
<feature type="region of interest" description="Disordered" evidence="3">
    <location>
        <begin position="415"/>
        <end position="691"/>
    </location>
</feature>
<feature type="compositionally biased region" description="Acidic residues" evidence="3">
    <location>
        <begin position="164"/>
        <end position="177"/>
    </location>
</feature>
<dbReference type="KEGG" id="aplc:110985272"/>
<feature type="compositionally biased region" description="Gly residues" evidence="3">
    <location>
        <begin position="140"/>
        <end position="154"/>
    </location>
</feature>
<feature type="compositionally biased region" description="Polar residues" evidence="3">
    <location>
        <begin position="415"/>
        <end position="439"/>
    </location>
</feature>
<feature type="compositionally biased region" description="Polar residues" evidence="3">
    <location>
        <begin position="713"/>
        <end position="724"/>
    </location>
</feature>
<feature type="compositionally biased region" description="Polar residues" evidence="3">
    <location>
        <begin position="194"/>
        <end position="227"/>
    </location>
</feature>
<dbReference type="PANTHER" id="PTHR46389">
    <property type="entry name" value="POLYCOMB GROUP PROTEIN PC"/>
    <property type="match status" value="1"/>
</dbReference>
<reference evidence="6" key="1">
    <citation type="submission" date="2025-08" db="UniProtKB">
        <authorList>
            <consortium name="RefSeq"/>
        </authorList>
    </citation>
    <scope>IDENTIFICATION</scope>
</reference>
<dbReference type="GO" id="GO:0000122">
    <property type="term" value="P:negative regulation of transcription by RNA polymerase II"/>
    <property type="evidence" value="ECO:0007669"/>
    <property type="project" value="TreeGrafter"/>
</dbReference>
<dbReference type="GeneID" id="110985272"/>
<name>A0A8B7Z884_ACAPL</name>
<feature type="region of interest" description="Disordered" evidence="3">
    <location>
        <begin position="707"/>
        <end position="833"/>
    </location>
</feature>
<feature type="compositionally biased region" description="Polar residues" evidence="3">
    <location>
        <begin position="676"/>
        <end position="691"/>
    </location>
</feature>
<feature type="compositionally biased region" description="Low complexity" evidence="3">
    <location>
        <begin position="947"/>
        <end position="956"/>
    </location>
</feature>
<dbReference type="GO" id="GO:0000785">
    <property type="term" value="C:chromatin"/>
    <property type="evidence" value="ECO:0007669"/>
    <property type="project" value="TreeGrafter"/>
</dbReference>
<evidence type="ECO:0000313" key="5">
    <source>
        <dbReference type="Proteomes" id="UP000694845"/>
    </source>
</evidence>
<feature type="compositionally biased region" description="Basic and acidic residues" evidence="3">
    <location>
        <begin position="537"/>
        <end position="548"/>
    </location>
</feature>
<dbReference type="GO" id="GO:0003682">
    <property type="term" value="F:chromatin binding"/>
    <property type="evidence" value="ECO:0007669"/>
    <property type="project" value="TreeGrafter"/>
</dbReference>
<dbReference type="InterPro" id="IPR052458">
    <property type="entry name" value="PcG_PRC1-like_component"/>
</dbReference>
<protein>
    <submittedName>
        <fullName evidence="6">Protein piccolo-like</fullName>
    </submittedName>
</protein>
<feature type="region of interest" description="Disordered" evidence="3">
    <location>
        <begin position="90"/>
        <end position="399"/>
    </location>
</feature>
<feature type="compositionally biased region" description="Polar residues" evidence="3">
    <location>
        <begin position="854"/>
        <end position="863"/>
    </location>
</feature>
<dbReference type="SMART" id="SM00298">
    <property type="entry name" value="CHROMO"/>
    <property type="match status" value="1"/>
</dbReference>
<dbReference type="Gene3D" id="2.40.50.40">
    <property type="match status" value="1"/>
</dbReference>
<keyword evidence="2" id="KW-0539">Nucleus</keyword>
<dbReference type="RefSeq" id="XP_022101874.1">
    <property type="nucleotide sequence ID" value="XM_022246182.1"/>
</dbReference>
<dbReference type="OrthoDB" id="1918685at2759"/>
<dbReference type="InterPro" id="IPR000953">
    <property type="entry name" value="Chromo/chromo_shadow_dom"/>
</dbReference>
<evidence type="ECO:0000256" key="2">
    <source>
        <dbReference type="ARBA" id="ARBA00023242"/>
    </source>
</evidence>
<dbReference type="Pfam" id="PF17218">
    <property type="entry name" value="CBX7_C"/>
    <property type="match status" value="1"/>
</dbReference>
<dbReference type="PROSITE" id="PS50013">
    <property type="entry name" value="CHROMO_2"/>
    <property type="match status" value="1"/>
</dbReference>
<organism evidence="5 6">
    <name type="scientific">Acanthaster planci</name>
    <name type="common">Crown-of-thorns starfish</name>
    <dbReference type="NCBI Taxonomy" id="133434"/>
    <lineage>
        <taxon>Eukaryota</taxon>
        <taxon>Metazoa</taxon>
        <taxon>Echinodermata</taxon>
        <taxon>Eleutherozoa</taxon>
        <taxon>Asterozoa</taxon>
        <taxon>Asteroidea</taxon>
        <taxon>Valvatacea</taxon>
        <taxon>Valvatida</taxon>
        <taxon>Acanthasteridae</taxon>
        <taxon>Acanthaster</taxon>
    </lineage>
</organism>
<feature type="compositionally biased region" description="Polar residues" evidence="3">
    <location>
        <begin position="552"/>
        <end position="566"/>
    </location>
</feature>
<dbReference type="InterPro" id="IPR016197">
    <property type="entry name" value="Chromo-like_dom_sf"/>
</dbReference>
<proteinExistence type="predicted"/>
<feature type="compositionally biased region" description="Low complexity" evidence="3">
    <location>
        <begin position="520"/>
        <end position="536"/>
    </location>
</feature>
<accession>A0A8B7Z884</accession>
<feature type="compositionally biased region" description="Basic and acidic residues" evidence="3">
    <location>
        <begin position="228"/>
        <end position="244"/>
    </location>
</feature>
<feature type="compositionally biased region" description="Basic residues" evidence="3">
    <location>
        <begin position="310"/>
        <end position="323"/>
    </location>
</feature>
<comment type="subcellular location">
    <subcellularLocation>
        <location evidence="1">Nucleus</location>
    </subcellularLocation>
</comment>
<feature type="compositionally biased region" description="Polar residues" evidence="3">
    <location>
        <begin position="800"/>
        <end position="824"/>
    </location>
</feature>
<dbReference type="AlphaFoldDB" id="A0A8B7Z884"/>
<gene>
    <name evidence="6" type="primary">LOC110985272</name>
</gene>
<feature type="compositionally biased region" description="Polar residues" evidence="3">
    <location>
        <begin position="481"/>
        <end position="507"/>
    </location>
</feature>
<dbReference type="SUPFAM" id="SSF54160">
    <property type="entry name" value="Chromo domain-like"/>
    <property type="match status" value="1"/>
</dbReference>
<dbReference type="CDD" id="cd18644">
    <property type="entry name" value="CD_polycomb"/>
    <property type="match status" value="1"/>
</dbReference>
<dbReference type="OMA" id="DRPFCPP"/>
<dbReference type="InterPro" id="IPR023780">
    <property type="entry name" value="Chromo_domain"/>
</dbReference>
<keyword evidence="5" id="KW-1185">Reference proteome</keyword>
<feature type="compositionally biased region" description="Basic and acidic residues" evidence="3">
    <location>
        <begin position="299"/>
        <end position="309"/>
    </location>
</feature>
<feature type="domain" description="Chromo" evidence="4">
    <location>
        <begin position="11"/>
        <end position="69"/>
    </location>
</feature>
<dbReference type="InterPro" id="IPR033773">
    <property type="entry name" value="CBX7_C"/>
</dbReference>
<dbReference type="InterPro" id="IPR023779">
    <property type="entry name" value="Chromodomain_CS"/>
</dbReference>
<feature type="compositionally biased region" description="Basic residues" evidence="3">
    <location>
        <begin position="246"/>
        <end position="266"/>
    </location>
</feature>
<evidence type="ECO:0000256" key="3">
    <source>
        <dbReference type="SAM" id="MobiDB-lite"/>
    </source>
</evidence>
<feature type="compositionally biased region" description="Polar residues" evidence="3">
    <location>
        <begin position="643"/>
        <end position="667"/>
    </location>
</feature>
<evidence type="ECO:0000313" key="6">
    <source>
        <dbReference type="RefSeq" id="XP_022101874.1"/>
    </source>
</evidence>
<feature type="region of interest" description="Disordered" evidence="3">
    <location>
        <begin position="847"/>
        <end position="1027"/>
    </location>
</feature>
<evidence type="ECO:0000256" key="1">
    <source>
        <dbReference type="ARBA" id="ARBA00004123"/>
    </source>
</evidence>